<dbReference type="AlphaFoldDB" id="A0A7X9IKC1"/>
<keyword evidence="1" id="KW-0732">Signal</keyword>
<dbReference type="EMBL" id="JAAZON010000055">
    <property type="protein sequence ID" value="NMC61815.1"/>
    <property type="molecule type" value="Genomic_DNA"/>
</dbReference>
<evidence type="ECO:0008006" key="4">
    <source>
        <dbReference type="Google" id="ProtNLM"/>
    </source>
</evidence>
<comment type="caution">
    <text evidence="2">The sequence shown here is derived from an EMBL/GenBank/DDBJ whole genome shotgun (WGS) entry which is preliminary data.</text>
</comment>
<reference evidence="2 3" key="1">
    <citation type="journal article" date="2020" name="Biotechnol. Biofuels">
        <title>New insights from the biogas microbiome by comprehensive genome-resolved metagenomics of nearly 1600 species originating from multiple anaerobic digesters.</title>
        <authorList>
            <person name="Campanaro S."/>
            <person name="Treu L."/>
            <person name="Rodriguez-R L.M."/>
            <person name="Kovalovszki A."/>
            <person name="Ziels R.M."/>
            <person name="Maus I."/>
            <person name="Zhu X."/>
            <person name="Kougias P.G."/>
            <person name="Basile A."/>
            <person name="Luo G."/>
            <person name="Schluter A."/>
            <person name="Konstantinidis K.T."/>
            <person name="Angelidaki I."/>
        </authorList>
    </citation>
    <scope>NUCLEOTIDE SEQUENCE [LARGE SCALE GENOMIC DNA]</scope>
    <source>
        <strain evidence="2">AS27yjCOA_65</strain>
    </source>
</reference>
<feature type="chain" id="PRO_5031559342" description="DUF1311 domain-containing protein" evidence="1">
    <location>
        <begin position="25"/>
        <end position="112"/>
    </location>
</feature>
<evidence type="ECO:0000256" key="1">
    <source>
        <dbReference type="SAM" id="SignalP"/>
    </source>
</evidence>
<feature type="signal peptide" evidence="1">
    <location>
        <begin position="1"/>
        <end position="24"/>
    </location>
</feature>
<evidence type="ECO:0000313" key="3">
    <source>
        <dbReference type="Proteomes" id="UP000524246"/>
    </source>
</evidence>
<evidence type="ECO:0000313" key="2">
    <source>
        <dbReference type="EMBL" id="NMC61815.1"/>
    </source>
</evidence>
<organism evidence="2 3">
    <name type="scientific">SAR324 cluster bacterium</name>
    <dbReference type="NCBI Taxonomy" id="2024889"/>
    <lineage>
        <taxon>Bacteria</taxon>
        <taxon>Deltaproteobacteria</taxon>
        <taxon>SAR324 cluster</taxon>
    </lineage>
</organism>
<name>A0A7X9IKC1_9DELT</name>
<gene>
    <name evidence="2" type="ORF">GYA55_01465</name>
</gene>
<protein>
    <recommendedName>
        <fullName evidence="4">DUF1311 domain-containing protein</fullName>
    </recommendedName>
</protein>
<sequence>MKSIVRNFSLALGLSLAILSGARADNTKAVTDPINYCSSLVKDYLNAENDRKAALAEEMKKWSREYSSALLDPSYTPGQKRQMEVAARTCNPIELSTLKSHKISDELSLTNF</sequence>
<dbReference type="Proteomes" id="UP000524246">
    <property type="component" value="Unassembled WGS sequence"/>
</dbReference>
<proteinExistence type="predicted"/>
<accession>A0A7X9IKC1</accession>